<organism evidence="1 2">
    <name type="scientific">Desulfofundulus thermobenzoicus</name>
    <dbReference type="NCBI Taxonomy" id="29376"/>
    <lineage>
        <taxon>Bacteria</taxon>
        <taxon>Bacillati</taxon>
        <taxon>Bacillota</taxon>
        <taxon>Clostridia</taxon>
        <taxon>Eubacteriales</taxon>
        <taxon>Peptococcaceae</taxon>
        <taxon>Desulfofundulus</taxon>
    </lineage>
</organism>
<name>A0A6N7IVU7_9FIRM</name>
<reference evidence="1 2" key="1">
    <citation type="submission" date="2019-10" db="EMBL/GenBank/DDBJ databases">
        <title>Comparative genomics of sulfur disproportionating microorganisms.</title>
        <authorList>
            <person name="Ward L.M."/>
            <person name="Bertran E."/>
            <person name="Johnston D."/>
        </authorList>
    </citation>
    <scope>NUCLEOTIDE SEQUENCE [LARGE SCALE GENOMIC DNA]</scope>
    <source>
        <strain evidence="1 2">DSM 14055</strain>
    </source>
</reference>
<keyword evidence="2" id="KW-1185">Reference proteome</keyword>
<sequence length="67" mass="6734">MESSSSGCSPGRRSAAAGEAVIWLLGRHSFNLPVLAEHPGLDESVVGGKGNGLPALNKTISSLACDG</sequence>
<accession>A0A6N7IVU7</accession>
<evidence type="ECO:0000313" key="1">
    <source>
        <dbReference type="EMBL" id="MQL53713.1"/>
    </source>
</evidence>
<evidence type="ECO:0000313" key="2">
    <source>
        <dbReference type="Proteomes" id="UP000441717"/>
    </source>
</evidence>
<proteinExistence type="predicted"/>
<dbReference type="Proteomes" id="UP000441717">
    <property type="component" value="Unassembled WGS sequence"/>
</dbReference>
<dbReference type="EMBL" id="WHYR01000062">
    <property type="protein sequence ID" value="MQL53713.1"/>
    <property type="molecule type" value="Genomic_DNA"/>
</dbReference>
<protein>
    <submittedName>
        <fullName evidence="1">Uncharacterized protein</fullName>
    </submittedName>
</protein>
<dbReference type="RefSeq" id="WP_152948170.1">
    <property type="nucleotide sequence ID" value="NZ_WHYR01000062.1"/>
</dbReference>
<comment type="caution">
    <text evidence="1">The sequence shown here is derived from an EMBL/GenBank/DDBJ whole genome shotgun (WGS) entry which is preliminary data.</text>
</comment>
<dbReference type="AlphaFoldDB" id="A0A6N7IVU7"/>
<gene>
    <name evidence="1" type="ORF">GFC01_15890</name>
</gene>